<feature type="compositionally biased region" description="Basic and acidic residues" evidence="6">
    <location>
        <begin position="460"/>
        <end position="479"/>
    </location>
</feature>
<gene>
    <name evidence="8" type="ORF">B0T20DRAFT_384214</name>
</gene>
<evidence type="ECO:0000256" key="3">
    <source>
        <dbReference type="ARBA" id="ARBA00022553"/>
    </source>
</evidence>
<feature type="region of interest" description="Disordered" evidence="6">
    <location>
        <begin position="564"/>
        <end position="589"/>
    </location>
</feature>
<dbReference type="Pfam" id="PF04000">
    <property type="entry name" value="Sas10_Utp3"/>
    <property type="match status" value="1"/>
</dbReference>
<feature type="compositionally biased region" description="Basic and acidic residues" evidence="6">
    <location>
        <begin position="399"/>
        <end position="426"/>
    </location>
</feature>
<protein>
    <submittedName>
        <fullName evidence="8">Sas10 C-terminal domain-containing protein</fullName>
    </submittedName>
</protein>
<keyword evidence="3" id="KW-0597">Phosphoprotein</keyword>
<evidence type="ECO:0000256" key="5">
    <source>
        <dbReference type="SAM" id="Coils"/>
    </source>
</evidence>
<dbReference type="AlphaFoldDB" id="A0AAE0P219"/>
<dbReference type="PANTHER" id="PTHR13237">
    <property type="entry name" value="SOMETHING ABOUT SILENCING PROTEIN 10-RELATED"/>
    <property type="match status" value="1"/>
</dbReference>
<keyword evidence="9" id="KW-1185">Reference proteome</keyword>
<comment type="subcellular location">
    <subcellularLocation>
        <location evidence="1">Nucleus</location>
    </subcellularLocation>
</comment>
<feature type="region of interest" description="Disordered" evidence="6">
    <location>
        <begin position="1"/>
        <end position="129"/>
    </location>
</feature>
<feature type="coiled-coil region" evidence="5">
    <location>
        <begin position="135"/>
        <end position="162"/>
    </location>
</feature>
<evidence type="ECO:0000313" key="9">
    <source>
        <dbReference type="Proteomes" id="UP001281003"/>
    </source>
</evidence>
<dbReference type="InterPro" id="IPR018972">
    <property type="entry name" value="Sas10_C_dom"/>
</dbReference>
<evidence type="ECO:0000256" key="6">
    <source>
        <dbReference type="SAM" id="MobiDB-lite"/>
    </source>
</evidence>
<dbReference type="EMBL" id="JAUTDP010000012">
    <property type="protein sequence ID" value="KAK3391891.1"/>
    <property type="molecule type" value="Genomic_DNA"/>
</dbReference>
<accession>A0AAE0P219</accession>
<evidence type="ECO:0000313" key="8">
    <source>
        <dbReference type="EMBL" id="KAK3391891.1"/>
    </source>
</evidence>
<name>A0AAE0P219_SORBR</name>
<feature type="compositionally biased region" description="Basic and acidic residues" evidence="6">
    <location>
        <begin position="353"/>
        <end position="368"/>
    </location>
</feature>
<evidence type="ECO:0000256" key="4">
    <source>
        <dbReference type="ARBA" id="ARBA00023242"/>
    </source>
</evidence>
<evidence type="ECO:0000256" key="2">
    <source>
        <dbReference type="ARBA" id="ARBA00010979"/>
    </source>
</evidence>
<feature type="domain" description="Sas10 C-terminal" evidence="7">
    <location>
        <begin position="553"/>
        <end position="627"/>
    </location>
</feature>
<reference evidence="8" key="1">
    <citation type="journal article" date="2023" name="Mol. Phylogenet. Evol.">
        <title>Genome-scale phylogeny and comparative genomics of the fungal order Sordariales.</title>
        <authorList>
            <person name="Hensen N."/>
            <person name="Bonometti L."/>
            <person name="Westerberg I."/>
            <person name="Brannstrom I.O."/>
            <person name="Guillou S."/>
            <person name="Cros-Aarteil S."/>
            <person name="Calhoun S."/>
            <person name="Haridas S."/>
            <person name="Kuo A."/>
            <person name="Mondo S."/>
            <person name="Pangilinan J."/>
            <person name="Riley R."/>
            <person name="LaButti K."/>
            <person name="Andreopoulos B."/>
            <person name="Lipzen A."/>
            <person name="Chen C."/>
            <person name="Yan M."/>
            <person name="Daum C."/>
            <person name="Ng V."/>
            <person name="Clum A."/>
            <person name="Steindorff A."/>
            <person name="Ohm R.A."/>
            <person name="Martin F."/>
            <person name="Silar P."/>
            <person name="Natvig D.O."/>
            <person name="Lalanne C."/>
            <person name="Gautier V."/>
            <person name="Ament-Velasquez S.L."/>
            <person name="Kruys A."/>
            <person name="Hutchinson M.I."/>
            <person name="Powell A.J."/>
            <person name="Barry K."/>
            <person name="Miller A.N."/>
            <person name="Grigoriev I.V."/>
            <person name="Debuchy R."/>
            <person name="Gladieux P."/>
            <person name="Hiltunen Thoren M."/>
            <person name="Johannesson H."/>
        </authorList>
    </citation>
    <scope>NUCLEOTIDE SEQUENCE</scope>
    <source>
        <strain evidence="8">FGSC 1904</strain>
    </source>
</reference>
<feature type="region of interest" description="Disordered" evidence="6">
    <location>
        <begin position="350"/>
        <end position="509"/>
    </location>
</feature>
<feature type="compositionally biased region" description="Acidic residues" evidence="6">
    <location>
        <begin position="67"/>
        <end position="92"/>
    </location>
</feature>
<organism evidence="8 9">
    <name type="scientific">Sordaria brevicollis</name>
    <dbReference type="NCBI Taxonomy" id="83679"/>
    <lineage>
        <taxon>Eukaryota</taxon>
        <taxon>Fungi</taxon>
        <taxon>Dikarya</taxon>
        <taxon>Ascomycota</taxon>
        <taxon>Pezizomycotina</taxon>
        <taxon>Sordariomycetes</taxon>
        <taxon>Sordariomycetidae</taxon>
        <taxon>Sordariales</taxon>
        <taxon>Sordariaceae</taxon>
        <taxon>Sordaria</taxon>
    </lineage>
</organism>
<feature type="region of interest" description="Disordered" evidence="6">
    <location>
        <begin position="314"/>
        <end position="336"/>
    </location>
</feature>
<dbReference type="GO" id="GO:0032040">
    <property type="term" value="C:small-subunit processome"/>
    <property type="evidence" value="ECO:0007669"/>
    <property type="project" value="TreeGrafter"/>
</dbReference>
<keyword evidence="4" id="KW-0539">Nucleus</keyword>
<feature type="compositionally biased region" description="Basic and acidic residues" evidence="6">
    <location>
        <begin position="15"/>
        <end position="32"/>
    </location>
</feature>
<feature type="compositionally biased region" description="Basic and acidic residues" evidence="6">
    <location>
        <begin position="44"/>
        <end position="58"/>
    </location>
</feature>
<evidence type="ECO:0000256" key="1">
    <source>
        <dbReference type="ARBA" id="ARBA00004123"/>
    </source>
</evidence>
<dbReference type="InterPro" id="IPR007146">
    <property type="entry name" value="Sas10/Utp3/C1D"/>
</dbReference>
<evidence type="ECO:0000259" key="7">
    <source>
        <dbReference type="Pfam" id="PF09368"/>
    </source>
</evidence>
<dbReference type="GO" id="GO:0000462">
    <property type="term" value="P:maturation of SSU-rRNA from tricistronic rRNA transcript (SSU-rRNA, 5.8S rRNA, LSU-rRNA)"/>
    <property type="evidence" value="ECO:0007669"/>
    <property type="project" value="TreeGrafter"/>
</dbReference>
<dbReference type="Pfam" id="PF09368">
    <property type="entry name" value="Sas10"/>
    <property type="match status" value="1"/>
</dbReference>
<reference evidence="8" key="2">
    <citation type="submission" date="2023-07" db="EMBL/GenBank/DDBJ databases">
        <authorList>
            <consortium name="Lawrence Berkeley National Laboratory"/>
            <person name="Haridas S."/>
            <person name="Hensen N."/>
            <person name="Bonometti L."/>
            <person name="Westerberg I."/>
            <person name="Brannstrom I.O."/>
            <person name="Guillou S."/>
            <person name="Cros-Aarteil S."/>
            <person name="Calhoun S."/>
            <person name="Kuo A."/>
            <person name="Mondo S."/>
            <person name="Pangilinan J."/>
            <person name="Riley R."/>
            <person name="LaButti K."/>
            <person name="Andreopoulos B."/>
            <person name="Lipzen A."/>
            <person name="Chen C."/>
            <person name="Yanf M."/>
            <person name="Daum C."/>
            <person name="Ng V."/>
            <person name="Clum A."/>
            <person name="Steindorff A."/>
            <person name="Ohm R."/>
            <person name="Martin F."/>
            <person name="Silar P."/>
            <person name="Natvig D."/>
            <person name="Lalanne C."/>
            <person name="Gautier V."/>
            <person name="Ament-velasquez S.L."/>
            <person name="Kruys A."/>
            <person name="Hutchinson M.I."/>
            <person name="Powell A.J."/>
            <person name="Barry K."/>
            <person name="Miller A.N."/>
            <person name="Grigoriev I.V."/>
            <person name="Debuchy R."/>
            <person name="Gladieux P."/>
            <person name="Thoren M.H."/>
            <person name="Johannesson H."/>
        </authorList>
    </citation>
    <scope>NUCLEOTIDE SEQUENCE</scope>
    <source>
        <strain evidence="8">FGSC 1904</strain>
    </source>
</reference>
<keyword evidence="5" id="KW-0175">Coiled coil</keyword>
<proteinExistence type="inferred from homology"/>
<comment type="caution">
    <text evidence="8">The sequence shown here is derived from an EMBL/GenBank/DDBJ whole genome shotgun (WGS) entry which is preliminary data.</text>
</comment>
<feature type="compositionally biased region" description="Acidic residues" evidence="6">
    <location>
        <begin position="108"/>
        <end position="122"/>
    </location>
</feature>
<feature type="compositionally biased region" description="Acidic residues" evidence="6">
    <location>
        <begin position="325"/>
        <end position="336"/>
    </location>
</feature>
<dbReference type="PANTHER" id="PTHR13237:SF8">
    <property type="entry name" value="SOMETHING ABOUT SILENCING PROTEIN 10"/>
    <property type="match status" value="1"/>
</dbReference>
<dbReference type="Proteomes" id="UP001281003">
    <property type="component" value="Unassembled WGS sequence"/>
</dbReference>
<comment type="similarity">
    <text evidence="2">Belongs to the SAS10 family.</text>
</comment>
<sequence>MAKKRKAPRPTGPAEPREVDPKDARLTVKTYKDVANSEDEYWEGQDRIDFDDSDDGRQSKRRRQDKEDEFLEASDEEVFEEEESDEESEQEEAAPAKGKKGAKTTVLSDEEMGEEEEEEGDEGWWGSSRKDYYNADQIETEADALEEEAEAKRLQAKKLAKMSEADFAFDESEWLGTKEEAEGEEDVITEKLSEVEITEDMSPEEKYKLLQSRYPEFDYLAEEFRELQPLLLTLQKEAEGKPAKSLEMVKFWTLGCYVASLASYFAILTSPARDSQGVSKTISPTELRDHEVMGTLMNCREAWLKVKELKPLKSVSSTSGMLSPPEDEGEFDDVSDDDMEDFKQMLKKNKRASKAELKAKAKKEAEKAKKAKAVEQSLADLSNLLETTKTAAKASKKSTKVDKRDDDERSDFGDEEVLADHVAKEKAARKKSLKFYTSQIVSKSAKRADAGRNAGGDDDIPYRERLRDRQARLNAEAEKRGKKSSKLGAALGEGDSDDEDKATAKQVRGEEDEYYDMVAHNAAKKKETKAAKYEALAAAKGARVVEEETVGPDGKRQINYQIQKNKGLTPFRKKENRNPRVKKRMKYAEKQKKLKSVKAVYKGGEGKGGYQGELSGIKSNLVKSVKLS</sequence>